<proteinExistence type="predicted"/>
<feature type="region of interest" description="Disordered" evidence="1">
    <location>
        <begin position="1"/>
        <end position="73"/>
    </location>
</feature>
<name>A0A5J9WM44_9POAL</name>
<organism evidence="2 3">
    <name type="scientific">Eragrostis curvula</name>
    <name type="common">weeping love grass</name>
    <dbReference type="NCBI Taxonomy" id="38414"/>
    <lineage>
        <taxon>Eukaryota</taxon>
        <taxon>Viridiplantae</taxon>
        <taxon>Streptophyta</taxon>
        <taxon>Embryophyta</taxon>
        <taxon>Tracheophyta</taxon>
        <taxon>Spermatophyta</taxon>
        <taxon>Magnoliopsida</taxon>
        <taxon>Liliopsida</taxon>
        <taxon>Poales</taxon>
        <taxon>Poaceae</taxon>
        <taxon>PACMAD clade</taxon>
        <taxon>Chloridoideae</taxon>
        <taxon>Eragrostideae</taxon>
        <taxon>Eragrostidinae</taxon>
        <taxon>Eragrostis</taxon>
    </lineage>
</organism>
<keyword evidence="3" id="KW-1185">Reference proteome</keyword>
<dbReference type="Gramene" id="TVU48996">
    <property type="protein sequence ID" value="TVU48996"/>
    <property type="gene ID" value="EJB05_00285"/>
</dbReference>
<protein>
    <submittedName>
        <fullName evidence="2">Uncharacterized protein</fullName>
    </submittedName>
</protein>
<evidence type="ECO:0000256" key="1">
    <source>
        <dbReference type="SAM" id="MobiDB-lite"/>
    </source>
</evidence>
<dbReference type="AlphaFoldDB" id="A0A5J9WM44"/>
<gene>
    <name evidence="2" type="ORF">EJB05_00285</name>
</gene>
<feature type="non-terminal residue" evidence="2">
    <location>
        <position position="1"/>
    </location>
</feature>
<comment type="caution">
    <text evidence="2">The sequence shown here is derived from an EMBL/GenBank/DDBJ whole genome shotgun (WGS) entry which is preliminary data.</text>
</comment>
<evidence type="ECO:0000313" key="3">
    <source>
        <dbReference type="Proteomes" id="UP000324897"/>
    </source>
</evidence>
<feature type="non-terminal residue" evidence="2">
    <location>
        <position position="229"/>
    </location>
</feature>
<dbReference type="Proteomes" id="UP000324897">
    <property type="component" value="Chromosome 6"/>
</dbReference>
<accession>A0A5J9WM44</accession>
<dbReference type="EMBL" id="RWGY01000002">
    <property type="protein sequence ID" value="TVU48996.1"/>
    <property type="molecule type" value="Genomic_DNA"/>
</dbReference>
<reference evidence="2 3" key="1">
    <citation type="journal article" date="2019" name="Sci. Rep.">
        <title>A high-quality genome of Eragrostis curvula grass provides insights into Poaceae evolution and supports new strategies to enhance forage quality.</title>
        <authorList>
            <person name="Carballo J."/>
            <person name="Santos B.A.C.M."/>
            <person name="Zappacosta D."/>
            <person name="Garbus I."/>
            <person name="Selva J.P."/>
            <person name="Gallo C.A."/>
            <person name="Diaz A."/>
            <person name="Albertini E."/>
            <person name="Caccamo M."/>
            <person name="Echenique V."/>
        </authorList>
    </citation>
    <scope>NUCLEOTIDE SEQUENCE [LARGE SCALE GENOMIC DNA]</scope>
    <source>
        <strain evidence="3">cv. Victoria</strain>
        <tissue evidence="2">Leaf</tissue>
    </source>
</reference>
<evidence type="ECO:0000313" key="2">
    <source>
        <dbReference type="EMBL" id="TVU48996.1"/>
    </source>
</evidence>
<sequence>CTKRTLPLHTDALPPSRRPSPPSQQPSRRRRRSGASPAARDPATPPPLLHRHTPSCLSSFSPPRADLEDGSGGGRALGGWGVGARLVHVGSWSGSGGSSGDGAEGAGSRVGERMDPAVMELREARAEVGVGGEKARGGLHLVRQLLFSNFSSHKDHIAILMTAVYSPFSDISVSKPLQPVTLIEMQAPNEQKKLIILLNTTLSSGIYEALFLIKGQQKFKHVNPILHPE</sequence>